<evidence type="ECO:0000313" key="4">
    <source>
        <dbReference type="EMBL" id="PLW31787.1"/>
    </source>
</evidence>
<dbReference type="InterPro" id="IPR036425">
    <property type="entry name" value="MoaB/Mog-like_dom_sf"/>
</dbReference>
<evidence type="ECO:0000256" key="1">
    <source>
        <dbReference type="SAM" id="MobiDB-lite"/>
    </source>
</evidence>
<dbReference type="InterPro" id="IPR001453">
    <property type="entry name" value="MoaB/Mog_dom"/>
</dbReference>
<evidence type="ECO:0000313" key="3">
    <source>
        <dbReference type="EMBL" id="PLW04544.1"/>
    </source>
</evidence>
<organism evidence="3 5">
    <name type="scientific">Puccinia coronata f. sp. avenae</name>
    <dbReference type="NCBI Taxonomy" id="200324"/>
    <lineage>
        <taxon>Eukaryota</taxon>
        <taxon>Fungi</taxon>
        <taxon>Dikarya</taxon>
        <taxon>Basidiomycota</taxon>
        <taxon>Pucciniomycotina</taxon>
        <taxon>Pucciniomycetes</taxon>
        <taxon>Pucciniales</taxon>
        <taxon>Pucciniaceae</taxon>
        <taxon>Puccinia</taxon>
    </lineage>
</organism>
<dbReference type="SMART" id="SM00852">
    <property type="entry name" value="MoCF_biosynth"/>
    <property type="match status" value="1"/>
</dbReference>
<comment type="caution">
    <text evidence="3">The sequence shown here is derived from an EMBL/GenBank/DDBJ whole genome shotgun (WGS) entry which is preliminary data.</text>
</comment>
<dbReference type="Pfam" id="PF00994">
    <property type="entry name" value="MoCF_biosynth"/>
    <property type="match status" value="1"/>
</dbReference>
<feature type="compositionally biased region" description="Polar residues" evidence="1">
    <location>
        <begin position="357"/>
        <end position="380"/>
    </location>
</feature>
<evidence type="ECO:0000259" key="2">
    <source>
        <dbReference type="SMART" id="SM00852"/>
    </source>
</evidence>
<name>A0A2N5RU78_9BASI</name>
<evidence type="ECO:0000313" key="6">
    <source>
        <dbReference type="Proteomes" id="UP000235392"/>
    </source>
</evidence>
<dbReference type="OrthoDB" id="448496at2759"/>
<dbReference type="Gene3D" id="3.40.980.10">
    <property type="entry name" value="MoaB/Mog-like domain"/>
    <property type="match status" value="1"/>
</dbReference>
<keyword evidence="5" id="KW-1185">Reference proteome</keyword>
<dbReference type="InterPro" id="IPR056596">
    <property type="entry name" value="FLAD1_M"/>
</dbReference>
<accession>A0A2N5RU78</accession>
<dbReference type="STRING" id="200324.A0A2N5RU78"/>
<dbReference type="Pfam" id="PF24102">
    <property type="entry name" value="FLAD1_M"/>
    <property type="match status" value="1"/>
</dbReference>
<dbReference type="EMBL" id="PGCJ01001629">
    <property type="protein sequence ID" value="PLW04544.1"/>
    <property type="molecule type" value="Genomic_DNA"/>
</dbReference>
<dbReference type="SUPFAM" id="SSF53218">
    <property type="entry name" value="Molybdenum cofactor biosynthesis proteins"/>
    <property type="match status" value="1"/>
</dbReference>
<reference evidence="5 6" key="1">
    <citation type="submission" date="2017-11" db="EMBL/GenBank/DDBJ databases">
        <title>De novo assembly and phasing of dikaryotic genomes from two isolates of Puccinia coronata f. sp. avenae, the causal agent of oat crown rust.</title>
        <authorList>
            <person name="Miller M.E."/>
            <person name="Zhang Y."/>
            <person name="Omidvar V."/>
            <person name="Sperschneider J."/>
            <person name="Schwessinger B."/>
            <person name="Raley C."/>
            <person name="Palmer J.M."/>
            <person name="Garnica D."/>
            <person name="Upadhyaya N."/>
            <person name="Rathjen J."/>
            <person name="Taylor J.M."/>
            <person name="Park R.F."/>
            <person name="Dodds P.N."/>
            <person name="Hirsch C.D."/>
            <person name="Kianian S.F."/>
            <person name="Figueroa M."/>
        </authorList>
    </citation>
    <scope>NUCLEOTIDE SEQUENCE [LARGE SCALE GENOMIC DNA]</scope>
    <source>
        <strain evidence="3">12NC29</strain>
        <strain evidence="4">12SD80</strain>
    </source>
</reference>
<dbReference type="Proteomes" id="UP000235388">
    <property type="component" value="Unassembled WGS sequence"/>
</dbReference>
<feature type="domain" description="MoaB/Mog" evidence="2">
    <location>
        <begin position="102"/>
        <end position="279"/>
    </location>
</feature>
<dbReference type="PANTHER" id="PTHR47675:SF1">
    <property type="entry name" value="MOLYBDOPTERIN BINDING DOMAIN PROTEIN (AFU_ORTHOLOGUE AFUA_5G11210)"/>
    <property type="match status" value="1"/>
</dbReference>
<proteinExistence type="predicted"/>
<dbReference type="PANTHER" id="PTHR47675">
    <property type="entry name" value="MOLYBDOPTERIN BINDING DOMAIN PROTEIN (AFU_ORTHOLOGUE AFUA_5G11210)"/>
    <property type="match status" value="1"/>
</dbReference>
<sequence length="380" mass="41465">MINLSRTIPNAQKPLCSTPRSFGTSTFGTIVLSLRSHHRPRDYPILGRSHGAWCSTLQGRSRGGSVLPRRMTTTSQEPLRFPVTPYPTEAELARREPVRTAGCVVIGDEILNGKTRDSNAHFLAQQAFRLGIRLATIVVVPDEENAIVQAVRTLCRPDSGVDIVITSGGIGPTHDDITYQSLAKVYDAEGSLSYDAETIRRMELYNGRKVGTATVTEAQRVARHRMALFPTRSCTVLAVDPLLWVPVVALNHKVFILPGVPGLFQQLLQALLCHYIPLPPDSEKPHRLLLQTTLPESLIAPILSRLAEEFSTDNIKLGSYPNLVSGIVNVSLIGTHAERLDQAAARVQRELDALGGPNNNNTSCHAASGNNPNNSTDNKL</sequence>
<dbReference type="GO" id="GO:0042726">
    <property type="term" value="P:flavin-containing compound metabolic process"/>
    <property type="evidence" value="ECO:0007669"/>
    <property type="project" value="TreeGrafter"/>
</dbReference>
<dbReference type="AlphaFoldDB" id="A0A2N5RU78"/>
<dbReference type="EMBL" id="PGCI01000260">
    <property type="protein sequence ID" value="PLW31787.1"/>
    <property type="molecule type" value="Genomic_DNA"/>
</dbReference>
<evidence type="ECO:0000313" key="5">
    <source>
        <dbReference type="Proteomes" id="UP000235388"/>
    </source>
</evidence>
<feature type="region of interest" description="Disordered" evidence="1">
    <location>
        <begin position="353"/>
        <end position="380"/>
    </location>
</feature>
<dbReference type="Proteomes" id="UP000235392">
    <property type="component" value="Unassembled WGS sequence"/>
</dbReference>
<protein>
    <recommendedName>
        <fullName evidence="2">MoaB/Mog domain-containing protein</fullName>
    </recommendedName>
</protein>
<gene>
    <name evidence="3" type="ORF">PCANC_28792</name>
    <name evidence="4" type="ORF">PCASD_17391</name>
</gene>
<dbReference type="GO" id="GO:0047884">
    <property type="term" value="F:FAD diphosphatase activity"/>
    <property type="evidence" value="ECO:0007669"/>
    <property type="project" value="TreeGrafter"/>
</dbReference>